<reference evidence="1" key="1">
    <citation type="journal article" date="2021" name="Microb. Physiol.">
        <title>Proteogenomic Insights into the Physiology of Marine, Sulfate-Reducing, Filamentous Desulfonema limicola and Desulfonema magnum.</title>
        <authorList>
            <person name="Schnaars V."/>
            <person name="Wohlbrand L."/>
            <person name="Scheve S."/>
            <person name="Hinrichs C."/>
            <person name="Reinhardt R."/>
            <person name="Rabus R."/>
        </authorList>
    </citation>
    <scope>NUCLEOTIDE SEQUENCE</scope>
    <source>
        <strain evidence="1">4be13</strain>
    </source>
</reference>
<protein>
    <submittedName>
        <fullName evidence="1">Sugar aminotransferase domain-containing protein</fullName>
    </submittedName>
</protein>
<sequence>MKETGQQIRCGKCVLPHDFPNISFDKNGICNYCLEWDKKWQNFDYDKAEAELTRIVNWAKAKKRKYDCLIPYSGGRDSSYVLYLCKRKYNLNPLAVTFNNLFMSEYAIRNIFNTVSKLDVDHVFLTYQPEIVRKFYKTMVRDGGEFCSVCTSGINYATSKYQKQFNIPLVISGTSTRVDEQSPFEITCTHPVYLRRVLLQNGFSLETINSFLIKRSDEISALEKIKMKLSDSDYIRINLPDFVIWNNLEIQNVLERELDWDTPDKQKDHIDCKFAPVKNFLKNKQIPNFIFKQEKFSQLIRDGQMTREEAVEMLNSLSNSEEEPPAELDEFLNFLELEKKDIENKEKKSHLNYVTKEDLVVKESLAFRLLSVPWQLYKRFGMKIK</sequence>
<evidence type="ECO:0000313" key="2">
    <source>
        <dbReference type="Proteomes" id="UP000663722"/>
    </source>
</evidence>
<proteinExistence type="predicted"/>
<dbReference type="PANTHER" id="PTHR43169">
    <property type="entry name" value="EXSB FAMILY PROTEIN"/>
    <property type="match status" value="1"/>
</dbReference>
<name>A0A975BZK7_9BACT</name>
<dbReference type="KEGG" id="dmm:dnm_100000"/>
<dbReference type="AlphaFoldDB" id="A0A975BZK7"/>
<organism evidence="1 2">
    <name type="scientific">Desulfonema magnum</name>
    <dbReference type="NCBI Taxonomy" id="45655"/>
    <lineage>
        <taxon>Bacteria</taxon>
        <taxon>Pseudomonadati</taxon>
        <taxon>Thermodesulfobacteriota</taxon>
        <taxon>Desulfobacteria</taxon>
        <taxon>Desulfobacterales</taxon>
        <taxon>Desulfococcaceae</taxon>
        <taxon>Desulfonema</taxon>
    </lineage>
</organism>
<keyword evidence="1" id="KW-0032">Aminotransferase</keyword>
<dbReference type="NCBIfam" id="TIGR03573">
    <property type="entry name" value="WbuX"/>
    <property type="match status" value="1"/>
</dbReference>
<dbReference type="SUPFAM" id="SSF52402">
    <property type="entry name" value="Adenine nucleotide alpha hydrolases-like"/>
    <property type="match status" value="1"/>
</dbReference>
<evidence type="ECO:0000313" key="1">
    <source>
        <dbReference type="EMBL" id="QTA93892.1"/>
    </source>
</evidence>
<keyword evidence="2" id="KW-1185">Reference proteome</keyword>
<dbReference type="Gene3D" id="3.40.50.620">
    <property type="entry name" value="HUPs"/>
    <property type="match status" value="1"/>
</dbReference>
<accession>A0A975BZK7</accession>
<dbReference type="Proteomes" id="UP000663722">
    <property type="component" value="Chromosome"/>
</dbReference>
<dbReference type="EMBL" id="CP061800">
    <property type="protein sequence ID" value="QTA93892.1"/>
    <property type="molecule type" value="Genomic_DNA"/>
</dbReference>
<keyword evidence="1" id="KW-0808">Transferase</keyword>
<dbReference type="InterPro" id="IPR052188">
    <property type="entry name" value="Ni-pincer_cofactor_biosynth"/>
</dbReference>
<dbReference type="GO" id="GO:0008483">
    <property type="term" value="F:transaminase activity"/>
    <property type="evidence" value="ECO:0007669"/>
    <property type="project" value="UniProtKB-KW"/>
</dbReference>
<dbReference type="InterPro" id="IPR020022">
    <property type="entry name" value="N-acetyl_sugar_amidoTrfase"/>
</dbReference>
<gene>
    <name evidence="1" type="ORF">dnm_100000</name>
</gene>
<dbReference type="PANTHER" id="PTHR43169:SF3">
    <property type="entry name" value="ATPASE, PP-LOOP SUPERFAMILY-RELATED"/>
    <property type="match status" value="1"/>
</dbReference>
<dbReference type="InterPro" id="IPR014729">
    <property type="entry name" value="Rossmann-like_a/b/a_fold"/>
</dbReference>
<dbReference type="RefSeq" id="WP_207680612.1">
    <property type="nucleotide sequence ID" value="NZ_CP061800.1"/>
</dbReference>